<feature type="domain" description="Clp ATPase C-terminal" evidence="8">
    <location>
        <begin position="311"/>
        <end position="402"/>
    </location>
</feature>
<keyword evidence="2" id="KW-0150">Chloroplast</keyword>
<comment type="subcellular location">
    <subcellularLocation>
        <location evidence="1">Plastid</location>
        <location evidence="1">Chloroplast</location>
    </subcellularLocation>
</comment>
<dbReference type="GO" id="GO:0005524">
    <property type="term" value="F:ATP binding"/>
    <property type="evidence" value="ECO:0007669"/>
    <property type="project" value="UniProtKB-KW"/>
</dbReference>
<dbReference type="CDD" id="cd19499">
    <property type="entry name" value="RecA-like_ClpB_Hsp104-like"/>
    <property type="match status" value="1"/>
</dbReference>
<protein>
    <submittedName>
        <fullName evidence="9">Uncharacterized protein</fullName>
    </submittedName>
</protein>
<evidence type="ECO:0000256" key="3">
    <source>
        <dbReference type="ARBA" id="ARBA00022737"/>
    </source>
</evidence>
<dbReference type="Proteomes" id="UP001187192">
    <property type="component" value="Unassembled WGS sequence"/>
</dbReference>
<keyword evidence="10" id="KW-1185">Reference proteome</keyword>
<evidence type="ECO:0000256" key="6">
    <source>
        <dbReference type="ARBA" id="ARBA00023186"/>
    </source>
</evidence>
<dbReference type="InterPro" id="IPR001270">
    <property type="entry name" value="ClpA/B"/>
</dbReference>
<evidence type="ECO:0000256" key="5">
    <source>
        <dbReference type="ARBA" id="ARBA00022840"/>
    </source>
</evidence>
<organism evidence="9 10">
    <name type="scientific">Ficus carica</name>
    <name type="common">Common fig</name>
    <dbReference type="NCBI Taxonomy" id="3494"/>
    <lineage>
        <taxon>Eukaryota</taxon>
        <taxon>Viridiplantae</taxon>
        <taxon>Streptophyta</taxon>
        <taxon>Embryophyta</taxon>
        <taxon>Tracheophyta</taxon>
        <taxon>Spermatophyta</taxon>
        <taxon>Magnoliopsida</taxon>
        <taxon>eudicotyledons</taxon>
        <taxon>Gunneridae</taxon>
        <taxon>Pentapetalae</taxon>
        <taxon>rosids</taxon>
        <taxon>fabids</taxon>
        <taxon>Rosales</taxon>
        <taxon>Moraceae</taxon>
        <taxon>Ficeae</taxon>
        <taxon>Ficus</taxon>
    </lineage>
</organism>
<dbReference type="InterPro" id="IPR027417">
    <property type="entry name" value="P-loop_NTPase"/>
</dbReference>
<comment type="caution">
    <text evidence="9">The sequence shown here is derived from an EMBL/GenBank/DDBJ whole genome shotgun (WGS) entry which is preliminary data.</text>
</comment>
<dbReference type="PRINTS" id="PR00300">
    <property type="entry name" value="CLPPROTEASEA"/>
</dbReference>
<evidence type="ECO:0000313" key="10">
    <source>
        <dbReference type="Proteomes" id="UP001187192"/>
    </source>
</evidence>
<sequence>MLLVQMTLLHRPLLVSDHSQVSGQSAFNDSAANVDVFDMLLQILDDGGRLTDGKVQTVDFKNTLINKKVTIKEELVATKSDIQHVISSWTGIPLEKLSQSETKKLLTTEKILQKCIIGQHEAVEAISRAIRRARAGIRDPSRPLASFLFTGPTGVGKTELANAFAAEYFGSIEAIIRLDMREYMEKHSVSRLIGSPPGYIGYEEGGQLIEAVCRRSHSLILFDEIEKAHKDVFNVLLQIRDDGRLTDGKGKTVDFKNTMILLTSNIGDSVIVEEARIGFELVKAEVANELRRNFSLEFLNRIDEVVVFKQLDDGQLEQVADIMLKEVSQRLEEKNIFLAYINEFKKKLAKEGNNPSYGARPMRRVIVRFSEDNLEEKILGGDLKEGDTVTMDLDSKGDILVVI</sequence>
<dbReference type="InterPro" id="IPR003593">
    <property type="entry name" value="AAA+_ATPase"/>
</dbReference>
<dbReference type="Pfam" id="PF07724">
    <property type="entry name" value="AAA_2"/>
    <property type="match status" value="1"/>
</dbReference>
<dbReference type="InterPro" id="IPR003959">
    <property type="entry name" value="ATPase_AAA_core"/>
</dbReference>
<dbReference type="PANTHER" id="PTHR11638">
    <property type="entry name" value="ATP-DEPENDENT CLP PROTEASE"/>
    <property type="match status" value="1"/>
</dbReference>
<dbReference type="Gramene" id="FCD_00018417-RA">
    <property type="protein sequence ID" value="FCD_00018417-RA:cds"/>
    <property type="gene ID" value="FCD_00018417"/>
</dbReference>
<accession>A0AA88DLJ5</accession>
<keyword evidence="3" id="KW-0677">Repeat</keyword>
<proteinExistence type="predicted"/>
<dbReference type="Pfam" id="PF10431">
    <property type="entry name" value="ClpB_D2-small"/>
    <property type="match status" value="1"/>
</dbReference>
<name>A0AA88DLJ5_FICCA</name>
<dbReference type="Gene3D" id="3.40.50.300">
    <property type="entry name" value="P-loop containing nucleotide triphosphate hydrolases"/>
    <property type="match status" value="1"/>
</dbReference>
<keyword evidence="2" id="KW-0934">Plastid</keyword>
<dbReference type="GO" id="GO:0009507">
    <property type="term" value="C:chloroplast"/>
    <property type="evidence" value="ECO:0007669"/>
    <property type="project" value="UniProtKB-SubCell"/>
</dbReference>
<dbReference type="EMBL" id="BTGU01000070">
    <property type="protein sequence ID" value="GMN57508.1"/>
    <property type="molecule type" value="Genomic_DNA"/>
</dbReference>
<dbReference type="InterPro" id="IPR050130">
    <property type="entry name" value="ClpA_ClpB"/>
</dbReference>
<dbReference type="SMART" id="SM01086">
    <property type="entry name" value="ClpB_D2-small"/>
    <property type="match status" value="1"/>
</dbReference>
<keyword evidence="6" id="KW-0143">Chaperone</keyword>
<dbReference type="GO" id="GO:0016887">
    <property type="term" value="F:ATP hydrolysis activity"/>
    <property type="evidence" value="ECO:0007669"/>
    <property type="project" value="InterPro"/>
</dbReference>
<evidence type="ECO:0000259" key="8">
    <source>
        <dbReference type="SMART" id="SM01086"/>
    </source>
</evidence>
<dbReference type="SUPFAM" id="SSF52540">
    <property type="entry name" value="P-loop containing nucleoside triphosphate hydrolases"/>
    <property type="match status" value="1"/>
</dbReference>
<evidence type="ECO:0000256" key="4">
    <source>
        <dbReference type="ARBA" id="ARBA00022741"/>
    </source>
</evidence>
<keyword evidence="4" id="KW-0547">Nucleotide-binding</keyword>
<gene>
    <name evidence="9" type="ORF">TIFTF001_026608</name>
</gene>
<dbReference type="InterPro" id="IPR019489">
    <property type="entry name" value="Clp_ATPase_C"/>
</dbReference>
<dbReference type="AlphaFoldDB" id="A0AA88DLJ5"/>
<feature type="domain" description="AAA+ ATPase" evidence="7">
    <location>
        <begin position="143"/>
        <end position="285"/>
    </location>
</feature>
<dbReference type="PANTHER" id="PTHR11638:SF155">
    <property type="entry name" value="CHAPERONE PROTEIN CLPC1, CHLOROPLASTIC-LIKE"/>
    <property type="match status" value="1"/>
</dbReference>
<dbReference type="GO" id="GO:0034605">
    <property type="term" value="P:cellular response to heat"/>
    <property type="evidence" value="ECO:0007669"/>
    <property type="project" value="TreeGrafter"/>
</dbReference>
<keyword evidence="5" id="KW-0067">ATP-binding</keyword>
<reference evidence="9" key="1">
    <citation type="submission" date="2023-07" db="EMBL/GenBank/DDBJ databases">
        <title>draft genome sequence of fig (Ficus carica).</title>
        <authorList>
            <person name="Takahashi T."/>
            <person name="Nishimura K."/>
        </authorList>
    </citation>
    <scope>NUCLEOTIDE SEQUENCE</scope>
</reference>
<dbReference type="FunFam" id="3.40.50.300:FF:000025">
    <property type="entry name" value="ATP-dependent Clp protease subunit"/>
    <property type="match status" value="1"/>
</dbReference>
<evidence type="ECO:0000313" key="9">
    <source>
        <dbReference type="EMBL" id="GMN57508.1"/>
    </source>
</evidence>
<evidence type="ECO:0000256" key="2">
    <source>
        <dbReference type="ARBA" id="ARBA00022528"/>
    </source>
</evidence>
<dbReference type="Gene3D" id="1.10.8.60">
    <property type="match status" value="1"/>
</dbReference>
<evidence type="ECO:0000256" key="1">
    <source>
        <dbReference type="ARBA" id="ARBA00004229"/>
    </source>
</evidence>
<evidence type="ECO:0000259" key="7">
    <source>
        <dbReference type="SMART" id="SM00382"/>
    </source>
</evidence>
<dbReference type="SMART" id="SM00382">
    <property type="entry name" value="AAA"/>
    <property type="match status" value="1"/>
</dbReference>